<dbReference type="SUPFAM" id="SSF53901">
    <property type="entry name" value="Thiolase-like"/>
    <property type="match status" value="2"/>
</dbReference>
<dbReference type="Gene3D" id="3.40.47.10">
    <property type="match status" value="2"/>
</dbReference>
<feature type="domain" description="PKS/mFAS DH" evidence="9">
    <location>
        <begin position="1935"/>
        <end position="2207"/>
    </location>
</feature>
<dbReference type="InterPro" id="IPR045851">
    <property type="entry name" value="AMP-bd_C_sf"/>
</dbReference>
<dbReference type="InterPro" id="IPR016035">
    <property type="entry name" value="Acyl_Trfase/lysoPLipase"/>
</dbReference>
<dbReference type="InterPro" id="IPR025110">
    <property type="entry name" value="AMP-bd_C"/>
</dbReference>
<feature type="active site" description="Proton donor; for dehydratase activity" evidence="6">
    <location>
        <position position="2129"/>
    </location>
</feature>
<dbReference type="SUPFAM" id="SSF47336">
    <property type="entry name" value="ACP-like"/>
    <property type="match status" value="3"/>
</dbReference>
<feature type="active site" description="Proton acceptor; for dehydratase activity" evidence="6">
    <location>
        <position position="3662"/>
    </location>
</feature>
<dbReference type="InterPro" id="IPR014030">
    <property type="entry name" value="Ketoacyl_synth_N"/>
</dbReference>
<dbReference type="SMART" id="SM01294">
    <property type="entry name" value="PKS_PP_betabranch"/>
    <property type="match status" value="3"/>
</dbReference>
<evidence type="ECO:0000256" key="3">
    <source>
        <dbReference type="ARBA" id="ARBA00022679"/>
    </source>
</evidence>
<dbReference type="SMART" id="SM00827">
    <property type="entry name" value="PKS_AT"/>
    <property type="match status" value="2"/>
</dbReference>
<gene>
    <name evidence="10" type="ORF">AB8O55_16085</name>
</gene>
<dbReference type="PANTHER" id="PTHR43775:SF51">
    <property type="entry name" value="INACTIVE PHENOLPHTHIOCEROL SYNTHESIS POLYKETIDE SYNTHASE TYPE I PKS1-RELATED"/>
    <property type="match status" value="1"/>
</dbReference>
<dbReference type="SUPFAM" id="SSF52151">
    <property type="entry name" value="FabD/lysophospholipase-like"/>
    <property type="match status" value="2"/>
</dbReference>
<evidence type="ECO:0000256" key="1">
    <source>
        <dbReference type="ARBA" id="ARBA00022450"/>
    </source>
</evidence>
<sequence length="4491" mass="468576">MLRTELIRPLPEMIRDNADRFGDKVAFRDARRSVGYAELARRTGRLAGHLARLRLQPGDRAAIFLGNRVEVVESYLAVARASAIGVPLNPRASDEELAFFLADSGARVVFTDAGRVDQVRRAVGDRDDVRLVVVDQDRPFDAPAGTASFEALATSEPPEPARDDLGLGDLAWMLYTSGTTGKPKGVLSTQRNCLWSVAACYVPVPELSADDRVLWPLPLFHSLSHIACVLAVNAVGATARIVDGFAPEEILSALREERSTFLAGVPTMYHYLVQAARRDGFQAPALRMCLVGGAVTTAALRNSFEEAFGAPLVDAYGSTETCGSITINWPHGARVEGSCGLPVPGVNVRVVDPDTGLDVPHGREGEVWVSGPSVMVGYHNRPDVTESVLRDGWYRTGDLARRDEAGFFTITGRIKELIIRGGENIHPGEVEEVLRGVPGVADVAVAGKPHELLGEVPVAYLVPGPEGVDPRRLLDECRRRLSYFKVPEEFYEIDRVPRTASGKITRHVLLEQPGRLRMAGSTHYEDLLRVEWTPLPSVTATPVAAVPWAAVGAGTAALPGEPAHRWADLAAAREAVAAGALGPALVVEPGPAEVDELVDGLRAWCSDERTGAARVVVVTHRAVAVGGVDDDAPEHPAWVRVAEVQQEHPGRVVLVDLDAAEDVPAPLLASAVASGQDCAAVRGGVALVPRLVRVAVPEAGAADSLDPAGTVLITGADGAEAAAIAHHLVAGHRARHVLLVSRRGAEDSAARELAADLAESGAEVALAACDTADREALATVLDGRTPPLTAVVHTPGRDGLDRGAVVAGAHHLAELVEDADLRAFVLLTPVAAPGLAGDRHQAAVRASLAELARRRRGLGLPALAFGWDLGGDRDMPGLSALPVRDGRAMFDAALNQPEAAVLAAKPTPETLRSTPPSVLTGLFDVAVGGAQEADDAKADRLRERLRARPDAARHRALLDLVRSAVATALDADPAAIRPHVAFKELGFTSLMAVRLRNELSAETGLRLPAATAFDHPTPAALAERLATLLFGTSGEDADVRAAVAPAADEPIAIVGMACRLPGGVSSPEDLWGLVSSGGDAVGEFPSDRGWDVAGLFDPDPGAVGKSYVRRGGFLDGAGDFDAGLFGISPREALAMDPQQRLLLESSWEALEHAGLDPLELRGQDVGVFSGLMRHEYASGLTEVPEEIQGYLSTGRAGSVASGRVSYALGLEGPAVTVDTACSSSLVALHLAAQSLRTGECSLALAGGVAIMASPSDFVEFSRQRGLAADGRCKAFSDDADGTSWSEGVGVLVVERLSDARRLGHRVLAVVAGSAVNQDGASNGLTAPNGPSQERVIRAALANAGLDSSDVDAVEAHGTGTSLGDPIEAGALLGTYGRHREGEPLWLGSLKSNIGHAQAAAGVAGVIKMVLAMQRGVLPASLHVSAPSSKVDWDSGAVEVLTESRAWPETGRVRRAGVSSFGVSGTNAHVILEQAPEAEVPREERADAGVVPWVLSGHTPEALRAQAERISAAVGATDLDRADLGWSLLSRATLDHRAVVVSASSDSAANGLAAMASGTPGPVSGVADVDGRTVLVFPGQGAQWVGMGAELLDASPVFAGAMAECDAVLAEFVDWSLLEVIREGRELDRVDVVQPVSFAVMVSLARLWQSHGIIPDAVVGHSQGEIAAAHVAGVLSLRDAARVVVLRSRLIGEELAGRGGMVSLAVPESEVAELIGPGLDVAVVNGPSSVVVAGDPEACADLVAEAERREIRVRRVPVDYASHSAHVESIRDELTEVLAGITPSAGEVPFFSTVDCAWVEDTATLDAGYWYRNLRQRVRFAEATDALIDDGFRVFVEVSAHPVLTMAVQETLDAHRAAAVVTGTLRRDEGDLTRFATSLAELWVRGVAVYWSPLFPADARRVDLPTYAFQRQRYWLESTAAAPADVSAAGLDVVEHPLLGAMVSAPDSGEVVFTGRLSSRTLPWLDDHRVGGAVLLPGTALVDALGAVGAHVGAPVVAELTIAKPILVPDAVDLQFRVGEPDPAGYRAVRVHSRAGADGTWTEHASGSVAPDGAPGGAAPGITSWPPPGARPVDVADLYAGLAVDYGPSFRAVRAAWVDEGRVYAEIALPEDAADLPDADGYGVHPAVLDAALHPLGVSGFFADPEQPRLAFSWSGVRWHAAGARTLRVRVTATGPDSVAITGVDGTGAPVVDVDGLVVRPVEVDRLREASHGIGGLMFAVDAVPAPAGAAEVGDPTPHAVLPAGPVAPVVVYAPETEPDGPLPERVRLTGLRVLRSVQEWLSDPATATSRLVVAIDGTDVVQRPLAGLVRTLQSENPDRFTLLDLDRRDTAAVRAGLAVGGDEPEVVVRDGRAHVPRLVRAEVPAEPGESPLRGGTVLVTGATGGIGRLVAPHLASAHQVRELVLVSRSGTGGAWVDALAGTGASVRLVAADVADRDALAEVIAPLADRLVGVVHAAGVVDDGVVADLRPDQWDAVLRTKVHGAWNLHELTADLDLRAFVLFSSASSTFGGAGQGNYAAANAFLDAFAQHRGELGLPGVALAWGLWGEEHGMGSRLSDTDLARMARGGTRPLSAAQGLALFDAALHSRRPALVPIRLDLGAVRSGGEVPALLRGLVPQRVRRAADRVDGAGDGPELGQRLAALGEEERRRVLLDLVRGASAAVLGHAGPDSIDSARPFKDLGFDSLTAVELRNRLNAGTGLRLPATLIFNHPSPAALADHLLQQLVVPAGTTGTAAAVAPTAERDDDPIAIVAMGCRYPGGLSSPDELWDFVLAGGDAIADFPTDRGWDLDDLFDPDPDAVGKTYVRRGGFLDGVGDFDAEFFGINPREAVAMDPQQRLLLEVSWETFERAGLDPSALRGTPTGVFVGTHGQDYGAEGSTGPDGGYLVIGTAGSVLSGRVSYTLGLEGPAVTVDTACSSSLVALHLAAQSLRTGECSLAVAGGVSTMATLDGVIGFSRQRGLAADGRCKAFSDDADGFGMAEGVGVVLLERLSDARRNGHPVLGVVAGSAVNQDGASNGLTAPNGPSQERVIRAALANAGLDESAVDYVEAHGTGTSLGDPIEAEALLATYGRRESGEPLRLGSVKSNIGHTQAAAGMAGLMKVIAAMRHGTLPASLHVSAPSSKVDWDSGAVEVLTESRAWPETGRVRRAGVSSFGVSGTNAHVILEQAPEAEVPREERADAGVVPWVLSGHTPEALGAQAERISAVVAPHSPRGDVGWSLLSRAKLQHRAVVLNTDHGTAVDGLAAITSGAPGPITGESGVDGRTVLVFPGQGAQWVGMGGELLDASRVFAEAMAECDAVLAEFVDWSLLEVIREGRELDRVDVVQPVSFAVMVSLARLWQSHGVVPDAVVGHSQGEIPAAHVAGALSLRDAARIVVLRSRLIGEELAGRGGMVSLAVPESEVAELIGPGLDVAVVNGPSSVVVAGDPEACEALVAEAERREVRVRRVPVDYASHSAHVESIRDELTAVLAEVVPVQAAVPFFSTVDCAWVEDTTVLDADYWYRNLRQRVRFAEATDALLDAGYRAFVEVSAHPVLTMAVQDTLERREDVPAVVTGTLRRDEGDLTRFATSLAELWVRGVEVDWTPLFPSDARRVDLPTYAFQHQRYWLEPKARDGDVRGSGLAPVDHPLLGGVLALPESEEVVFTSTLSLRTHPWLADHAVFGTVLVPGTALVELAVRAGDEVDCPVLDELVIESPLVLPERGDVLVQVGVAAPDESGRRAVRVHSRTDAASSWVRHASGALSTRLPDVAPQDAQWPPAGARRVPVEGFYERMAESGYEYGPSFRCVSGAWTRGAEVFAEVSLPAEVDAGGFGLHPALFDAAMQATNLGSAPTAEPGAVLLPFAWTGFALHATGARALRVRATWSGPDEVAVALSDTAGNPVAVLDSLVLRPTSTEKLSASPGTARDGLLRVHWTTLDVPGSATAPPEEAVLDLTRARGAADPAAVRDLTAEALARVQEHLGAPTDAPLVVLTADPVADPAAAAVWGLLRSAQAENPGCAVLVGVDDAPGARALVPAAVATGEPQVAVRGGALVVPRLGKTDAERAVPAPLDPDGTALITGGTGTLGGFVAHHLVSEHGVRHLVLLSRSGPDAAGADELAAGLRECGADVRIVACDAADRDALAAVVGSIPAAHPLTAVVHTAGVLDDGVVSALTPERLDTAFRPKVDAAWNLHLLTEGADLAAFVLFSSAAAAFGGKGQGNYAAANGYLDGLAELRVRRGLPAVSLDWGLWSQASAMTGHLGAAEHTRMAGGGVRGLSSAEGMALFDDGLRAGEPVLAAVKLDLPALRTAAAEGELPPLLRGLVRPVRKQAAAAATATDGLAQRVAGMGAAEQRRTLVAFVREQAAAVLGFASADPVPADRAFKELGFDSLTAVELRNRLTKATGLRMPATLVFDHPSPNAVADFLREQVGGSAAPEQPLLHRFDALERELLSDAAVDEEVRALLADRLRVLAERFGAVTAVDDGFDLTSATDEEMFDFIDQEIGNA</sequence>
<keyword evidence="1" id="KW-0596">Phosphopantetheine</keyword>
<dbReference type="InterPro" id="IPR020845">
    <property type="entry name" value="AMP-binding_CS"/>
</dbReference>
<dbReference type="InterPro" id="IPR016036">
    <property type="entry name" value="Malonyl_transacylase_ACP-bd"/>
</dbReference>
<dbReference type="SUPFAM" id="SSF55048">
    <property type="entry name" value="Probable ACP-binding domain of malonyl-CoA ACP transacylase"/>
    <property type="match status" value="2"/>
</dbReference>
<dbReference type="PROSITE" id="PS00606">
    <property type="entry name" value="KS3_1"/>
    <property type="match status" value="2"/>
</dbReference>
<evidence type="ECO:0000256" key="2">
    <source>
        <dbReference type="ARBA" id="ARBA00022553"/>
    </source>
</evidence>
<dbReference type="Pfam" id="PF21089">
    <property type="entry name" value="PKS_DH_N"/>
    <property type="match status" value="2"/>
</dbReference>
<dbReference type="Gene3D" id="3.40.366.10">
    <property type="entry name" value="Malonyl-Coenzyme A Acyl Carrier Protein, domain 2"/>
    <property type="match status" value="2"/>
</dbReference>
<dbReference type="InterPro" id="IPR014031">
    <property type="entry name" value="Ketoacyl_synth_C"/>
</dbReference>
<dbReference type="InterPro" id="IPR014043">
    <property type="entry name" value="Acyl_transferase_dom"/>
</dbReference>
<feature type="active site" description="Proton acceptor; for dehydratase activity" evidence="6">
    <location>
        <position position="1967"/>
    </location>
</feature>
<dbReference type="InterPro" id="IPR001227">
    <property type="entry name" value="Ac_transferase_dom_sf"/>
</dbReference>
<dbReference type="Pfam" id="PF08659">
    <property type="entry name" value="KR"/>
    <property type="match status" value="3"/>
</dbReference>
<dbReference type="Pfam" id="PF00550">
    <property type="entry name" value="PP-binding"/>
    <property type="match status" value="3"/>
</dbReference>
<dbReference type="InterPro" id="IPR042104">
    <property type="entry name" value="PKS_dehydratase_sf"/>
</dbReference>
<protein>
    <submittedName>
        <fullName evidence="10">SDR family NAD(P)-dependent oxidoreductase</fullName>
    </submittedName>
</protein>
<dbReference type="InterPro" id="IPR049552">
    <property type="entry name" value="PKS_DH_N"/>
</dbReference>
<dbReference type="PROSITE" id="PS00455">
    <property type="entry name" value="AMP_BINDING"/>
    <property type="match status" value="1"/>
</dbReference>
<comment type="caution">
    <text evidence="10">The sequence shown here is derived from an EMBL/GenBank/DDBJ whole genome shotgun (WGS) entry which is preliminary data.</text>
</comment>
<dbReference type="InterPro" id="IPR057326">
    <property type="entry name" value="KR_dom"/>
</dbReference>
<dbReference type="Gene3D" id="3.10.129.110">
    <property type="entry name" value="Polyketide synthase dehydratase"/>
    <property type="match status" value="2"/>
</dbReference>
<dbReference type="Pfam" id="PF00501">
    <property type="entry name" value="AMP-binding"/>
    <property type="match status" value="1"/>
</dbReference>
<dbReference type="Pfam" id="PF16197">
    <property type="entry name" value="KAsynt_C_assoc"/>
    <property type="match status" value="2"/>
</dbReference>
<dbReference type="EMBL" id="JBGEHV010000028">
    <property type="protein sequence ID" value="MEY8040929.1"/>
    <property type="molecule type" value="Genomic_DNA"/>
</dbReference>
<dbReference type="SUPFAM" id="SSF56801">
    <property type="entry name" value="Acetyl-CoA synthetase-like"/>
    <property type="match status" value="1"/>
</dbReference>
<evidence type="ECO:0000256" key="5">
    <source>
        <dbReference type="ARBA" id="ARBA00023315"/>
    </source>
</evidence>
<evidence type="ECO:0000259" key="7">
    <source>
        <dbReference type="PROSITE" id="PS50075"/>
    </source>
</evidence>
<dbReference type="CDD" id="cd08956">
    <property type="entry name" value="KR_3_FAS_SDR_x"/>
    <property type="match status" value="3"/>
</dbReference>
<dbReference type="SMART" id="SM00826">
    <property type="entry name" value="PKS_DH"/>
    <property type="match status" value="2"/>
</dbReference>
<dbReference type="InterPro" id="IPR016039">
    <property type="entry name" value="Thiolase-like"/>
</dbReference>
<dbReference type="InterPro" id="IPR006162">
    <property type="entry name" value="Ppantetheine_attach_site"/>
</dbReference>
<dbReference type="Pfam" id="PF13193">
    <property type="entry name" value="AMP-binding_C"/>
    <property type="match status" value="1"/>
</dbReference>
<reference evidence="10 11" key="1">
    <citation type="submission" date="2024-08" db="EMBL/GenBank/DDBJ databases">
        <title>Genome mining of Saccharopolyspora cebuensis PGLac3 from Nigerian medicinal plant.</title>
        <authorList>
            <person name="Ezeobiora C.E."/>
            <person name="Igbokwe N.H."/>
            <person name="Amin D.H."/>
            <person name="Mendie U.E."/>
        </authorList>
    </citation>
    <scope>NUCLEOTIDE SEQUENCE [LARGE SCALE GENOMIC DNA]</scope>
    <source>
        <strain evidence="10 11">PGLac3</strain>
    </source>
</reference>
<dbReference type="Proteomes" id="UP001564626">
    <property type="component" value="Unassembled WGS sequence"/>
</dbReference>
<dbReference type="InterPro" id="IPR000873">
    <property type="entry name" value="AMP-dep_synth/lig_dom"/>
</dbReference>
<dbReference type="InterPro" id="IPR055123">
    <property type="entry name" value="SpnB-like_Rossmann"/>
</dbReference>
<feature type="domain" description="Ketosynthase family 3 (KS3)" evidence="8">
    <location>
        <begin position="1048"/>
        <end position="1473"/>
    </location>
</feature>
<dbReference type="InterPro" id="IPR009081">
    <property type="entry name" value="PP-bd_ACP"/>
</dbReference>
<dbReference type="SMART" id="SM00823">
    <property type="entry name" value="PKS_PP"/>
    <property type="match status" value="3"/>
</dbReference>
<dbReference type="CDD" id="cd00833">
    <property type="entry name" value="PKS"/>
    <property type="match status" value="2"/>
</dbReference>
<feature type="domain" description="Carrier" evidence="7">
    <location>
        <begin position="2650"/>
        <end position="2725"/>
    </location>
</feature>
<feature type="active site" description="Proton donor; for dehydratase activity" evidence="6">
    <location>
        <position position="3823"/>
    </location>
</feature>
<dbReference type="Gene3D" id="3.40.50.12780">
    <property type="entry name" value="N-terminal domain of ligase-like"/>
    <property type="match status" value="1"/>
</dbReference>
<keyword evidence="11" id="KW-1185">Reference proteome</keyword>
<feature type="domain" description="Ketosynthase family 3 (KS3)" evidence="8">
    <location>
        <begin position="2746"/>
        <end position="3169"/>
    </location>
</feature>
<dbReference type="RefSeq" id="WP_345363754.1">
    <property type="nucleotide sequence ID" value="NZ_BAABII010000010.1"/>
</dbReference>
<dbReference type="InterPro" id="IPR042099">
    <property type="entry name" value="ANL_N_sf"/>
</dbReference>
<dbReference type="InterPro" id="IPR036291">
    <property type="entry name" value="NAD(P)-bd_dom_sf"/>
</dbReference>
<dbReference type="PROSITE" id="PS00012">
    <property type="entry name" value="PHOSPHOPANTETHEINE"/>
    <property type="match status" value="2"/>
</dbReference>
<dbReference type="SUPFAM" id="SSF51735">
    <property type="entry name" value="NAD(P)-binding Rossmann-fold domains"/>
    <property type="match status" value="6"/>
</dbReference>
<dbReference type="Gene3D" id="3.30.300.30">
    <property type="match status" value="1"/>
</dbReference>
<dbReference type="PROSITE" id="PS52004">
    <property type="entry name" value="KS3_2"/>
    <property type="match status" value="2"/>
</dbReference>
<feature type="region of interest" description="N-terminal hotdog fold" evidence="6">
    <location>
        <begin position="3630"/>
        <end position="3752"/>
    </location>
</feature>
<dbReference type="InterPro" id="IPR020806">
    <property type="entry name" value="PKS_PP-bd"/>
</dbReference>
<dbReference type="Pfam" id="PF00109">
    <property type="entry name" value="ketoacyl-synt"/>
    <property type="match status" value="2"/>
</dbReference>
<dbReference type="SMART" id="SM00825">
    <property type="entry name" value="PKS_KS"/>
    <property type="match status" value="2"/>
</dbReference>
<dbReference type="Gene3D" id="1.10.1200.10">
    <property type="entry name" value="ACP-like"/>
    <property type="match status" value="3"/>
</dbReference>
<dbReference type="Pfam" id="PF14765">
    <property type="entry name" value="PS-DH"/>
    <property type="match status" value="2"/>
</dbReference>
<keyword evidence="4" id="KW-0677">Repeat</keyword>
<dbReference type="Pfam" id="PF00698">
    <property type="entry name" value="Acyl_transf_1"/>
    <property type="match status" value="2"/>
</dbReference>
<feature type="region of interest" description="C-terminal hotdog fold" evidence="6">
    <location>
        <begin position="3764"/>
        <end position="3902"/>
    </location>
</feature>
<dbReference type="Pfam" id="PF22953">
    <property type="entry name" value="SpnB_Rossmann"/>
    <property type="match status" value="2"/>
</dbReference>
<keyword evidence="3" id="KW-0808">Transferase</keyword>
<keyword evidence="2" id="KW-0597">Phosphoprotein</keyword>
<dbReference type="InterPro" id="IPR020807">
    <property type="entry name" value="PKS_DH"/>
</dbReference>
<dbReference type="Gene3D" id="3.40.50.720">
    <property type="entry name" value="NAD(P)-binding Rossmann-like Domain"/>
    <property type="match status" value="3"/>
</dbReference>
<evidence type="ECO:0000256" key="6">
    <source>
        <dbReference type="PROSITE-ProRule" id="PRU01363"/>
    </source>
</evidence>
<dbReference type="InterPro" id="IPR018201">
    <property type="entry name" value="Ketoacyl_synth_AS"/>
</dbReference>
<dbReference type="Gene3D" id="3.30.70.3290">
    <property type="match status" value="2"/>
</dbReference>
<dbReference type="InterPro" id="IPR049551">
    <property type="entry name" value="PKS_DH_C"/>
</dbReference>
<proteinExistence type="predicted"/>
<evidence type="ECO:0000313" key="11">
    <source>
        <dbReference type="Proteomes" id="UP001564626"/>
    </source>
</evidence>
<name>A0ABV4CNC1_9PSEU</name>
<dbReference type="InterPro" id="IPR050091">
    <property type="entry name" value="PKS_NRPS_Biosynth_Enz"/>
</dbReference>
<dbReference type="InterPro" id="IPR036736">
    <property type="entry name" value="ACP-like_sf"/>
</dbReference>
<feature type="domain" description="Carrier" evidence="7">
    <location>
        <begin position="955"/>
        <end position="1029"/>
    </location>
</feature>
<evidence type="ECO:0000313" key="10">
    <source>
        <dbReference type="EMBL" id="MEY8040929.1"/>
    </source>
</evidence>
<feature type="region of interest" description="N-terminal hotdog fold" evidence="6">
    <location>
        <begin position="1935"/>
        <end position="2055"/>
    </location>
</feature>
<feature type="region of interest" description="C-terminal hotdog fold" evidence="6">
    <location>
        <begin position="2069"/>
        <end position="2207"/>
    </location>
</feature>
<evidence type="ECO:0000259" key="9">
    <source>
        <dbReference type="PROSITE" id="PS52019"/>
    </source>
</evidence>
<keyword evidence="5" id="KW-0012">Acyltransferase</keyword>
<organism evidence="10 11">
    <name type="scientific">Saccharopolyspora cebuensis</name>
    <dbReference type="NCBI Taxonomy" id="418759"/>
    <lineage>
        <taxon>Bacteria</taxon>
        <taxon>Bacillati</taxon>
        <taxon>Actinomycetota</taxon>
        <taxon>Actinomycetes</taxon>
        <taxon>Pseudonocardiales</taxon>
        <taxon>Pseudonocardiaceae</taxon>
        <taxon>Saccharopolyspora</taxon>
    </lineage>
</organism>
<dbReference type="InterPro" id="IPR049900">
    <property type="entry name" value="PKS_mFAS_DH"/>
</dbReference>
<dbReference type="InterPro" id="IPR020841">
    <property type="entry name" value="PKS_Beta-ketoAc_synthase_dom"/>
</dbReference>
<dbReference type="Pfam" id="PF02801">
    <property type="entry name" value="Ketoacyl-synt_C"/>
    <property type="match status" value="2"/>
</dbReference>
<dbReference type="PROSITE" id="PS52019">
    <property type="entry name" value="PKS_MFAS_DH"/>
    <property type="match status" value="2"/>
</dbReference>
<dbReference type="PROSITE" id="PS50075">
    <property type="entry name" value="CARRIER"/>
    <property type="match status" value="3"/>
</dbReference>
<dbReference type="InterPro" id="IPR032821">
    <property type="entry name" value="PKS_assoc"/>
</dbReference>
<evidence type="ECO:0000259" key="8">
    <source>
        <dbReference type="PROSITE" id="PS52004"/>
    </source>
</evidence>
<evidence type="ECO:0000256" key="4">
    <source>
        <dbReference type="ARBA" id="ARBA00022737"/>
    </source>
</evidence>
<feature type="domain" description="PKS/mFAS DH" evidence="9">
    <location>
        <begin position="3630"/>
        <end position="3902"/>
    </location>
</feature>
<feature type="domain" description="Carrier" evidence="7">
    <location>
        <begin position="4339"/>
        <end position="4414"/>
    </location>
</feature>
<dbReference type="InterPro" id="IPR013968">
    <property type="entry name" value="PKS_KR"/>
</dbReference>
<accession>A0ABV4CNC1</accession>
<dbReference type="PANTHER" id="PTHR43775">
    <property type="entry name" value="FATTY ACID SYNTHASE"/>
    <property type="match status" value="1"/>
</dbReference>
<dbReference type="SMART" id="SM00822">
    <property type="entry name" value="PKS_KR"/>
    <property type="match status" value="3"/>
</dbReference>